<dbReference type="GO" id="GO:0005615">
    <property type="term" value="C:extracellular space"/>
    <property type="evidence" value="ECO:0007669"/>
    <property type="project" value="TreeGrafter"/>
</dbReference>
<dbReference type="PANTHER" id="PTHR10083">
    <property type="entry name" value="KUNITZ-TYPE PROTEASE INHIBITOR-RELATED"/>
    <property type="match status" value="1"/>
</dbReference>
<keyword evidence="1" id="KW-1015">Disulfide bond</keyword>
<evidence type="ECO:0000259" key="2">
    <source>
        <dbReference type="PROSITE" id="PS50279"/>
    </source>
</evidence>
<dbReference type="SMART" id="SM00131">
    <property type="entry name" value="KU"/>
    <property type="match status" value="1"/>
</dbReference>
<protein>
    <recommendedName>
        <fullName evidence="2">BPTI/Kunitz inhibitor domain-containing protein</fullName>
    </recommendedName>
</protein>
<dbReference type="Ensembl" id="ENSPCET00000015937.1">
    <property type="protein sequence ID" value="ENSPCEP00000015387.1"/>
    <property type="gene ID" value="ENSPCEG00000012146.1"/>
</dbReference>
<proteinExistence type="predicted"/>
<sequence>MHSPGGTPPLGAVRSSVEPPFRNPLSLPWHPDICQLPAEMGLCDADLPRFFYNTRSGACDQFIYGGCAGNPNNFEAEAGRVPHPNSLSAQ</sequence>
<evidence type="ECO:0000313" key="4">
    <source>
        <dbReference type="Proteomes" id="UP000694393"/>
    </source>
</evidence>
<dbReference type="GO" id="GO:0004867">
    <property type="term" value="F:serine-type endopeptidase inhibitor activity"/>
    <property type="evidence" value="ECO:0007669"/>
    <property type="project" value="InterPro"/>
</dbReference>
<dbReference type="SUPFAM" id="SSF57362">
    <property type="entry name" value="BPTI-like"/>
    <property type="match status" value="1"/>
</dbReference>
<organism evidence="3 4">
    <name type="scientific">Pelusios castaneus</name>
    <name type="common">West African mud turtle</name>
    <dbReference type="NCBI Taxonomy" id="367368"/>
    <lineage>
        <taxon>Eukaryota</taxon>
        <taxon>Metazoa</taxon>
        <taxon>Chordata</taxon>
        <taxon>Craniata</taxon>
        <taxon>Vertebrata</taxon>
        <taxon>Euteleostomi</taxon>
        <taxon>Archelosauria</taxon>
        <taxon>Testudinata</taxon>
        <taxon>Testudines</taxon>
        <taxon>Pleurodira</taxon>
        <taxon>Pelomedusidae</taxon>
        <taxon>Pelusios</taxon>
    </lineage>
</organism>
<dbReference type="PANTHER" id="PTHR10083:SF374">
    <property type="entry name" value="BPTI_KUNITZ INHIBITOR DOMAIN-CONTAINING PROTEIN"/>
    <property type="match status" value="1"/>
</dbReference>
<name>A0A8C8S4C9_9SAUR</name>
<dbReference type="InterPro" id="IPR002223">
    <property type="entry name" value="Kunitz_BPTI"/>
</dbReference>
<keyword evidence="4" id="KW-1185">Reference proteome</keyword>
<dbReference type="PROSITE" id="PS50279">
    <property type="entry name" value="BPTI_KUNITZ_2"/>
    <property type="match status" value="1"/>
</dbReference>
<evidence type="ECO:0000313" key="3">
    <source>
        <dbReference type="Ensembl" id="ENSPCEP00000015387.1"/>
    </source>
</evidence>
<dbReference type="InterPro" id="IPR036880">
    <property type="entry name" value="Kunitz_BPTI_sf"/>
</dbReference>
<evidence type="ECO:0000256" key="1">
    <source>
        <dbReference type="ARBA" id="ARBA00023157"/>
    </source>
</evidence>
<accession>A0A8C8S4C9</accession>
<dbReference type="Pfam" id="PF00014">
    <property type="entry name" value="Kunitz_BPTI"/>
    <property type="match status" value="1"/>
</dbReference>
<dbReference type="AlphaFoldDB" id="A0A8C8S4C9"/>
<dbReference type="Gene3D" id="4.10.410.10">
    <property type="entry name" value="Pancreatic trypsin inhibitor Kunitz domain"/>
    <property type="match status" value="1"/>
</dbReference>
<reference evidence="3" key="1">
    <citation type="submission" date="2025-08" db="UniProtKB">
        <authorList>
            <consortium name="Ensembl"/>
        </authorList>
    </citation>
    <scope>IDENTIFICATION</scope>
</reference>
<feature type="domain" description="BPTI/Kunitz inhibitor" evidence="2">
    <location>
        <begin position="34"/>
        <end position="77"/>
    </location>
</feature>
<dbReference type="Proteomes" id="UP000694393">
    <property type="component" value="Unplaced"/>
</dbReference>
<dbReference type="InterPro" id="IPR050098">
    <property type="entry name" value="TFPI/VKTCI-like"/>
</dbReference>
<reference evidence="3" key="2">
    <citation type="submission" date="2025-09" db="UniProtKB">
        <authorList>
            <consortium name="Ensembl"/>
        </authorList>
    </citation>
    <scope>IDENTIFICATION</scope>
</reference>